<feature type="chain" id="PRO_5014863140" evidence="1">
    <location>
        <begin position="19"/>
        <end position="72"/>
    </location>
</feature>
<feature type="signal peptide" evidence="1">
    <location>
        <begin position="1"/>
        <end position="18"/>
    </location>
</feature>
<sequence>MWCAVWLAGVELVGGASGLRRQQSESNEVDKSWVFGRLRYVDVARGSRSIRVKQFRHVMASGCTTRARESSI</sequence>
<evidence type="ECO:0000313" key="2">
    <source>
        <dbReference type="EMBL" id="MBW63427.1"/>
    </source>
</evidence>
<organism evidence="2">
    <name type="scientific">Anopheles marajoara</name>
    <dbReference type="NCBI Taxonomy" id="58244"/>
    <lineage>
        <taxon>Eukaryota</taxon>
        <taxon>Metazoa</taxon>
        <taxon>Ecdysozoa</taxon>
        <taxon>Arthropoda</taxon>
        <taxon>Hexapoda</taxon>
        <taxon>Insecta</taxon>
        <taxon>Pterygota</taxon>
        <taxon>Neoptera</taxon>
        <taxon>Endopterygota</taxon>
        <taxon>Diptera</taxon>
        <taxon>Nematocera</taxon>
        <taxon>Culicoidea</taxon>
        <taxon>Culicidae</taxon>
        <taxon>Anophelinae</taxon>
        <taxon>Anopheles</taxon>
    </lineage>
</organism>
<name>A0A2M4CDK9_9DIPT</name>
<protein>
    <submittedName>
        <fullName evidence="2">Putative secreted protein</fullName>
    </submittedName>
</protein>
<dbReference type="AlphaFoldDB" id="A0A2M4CDK9"/>
<reference evidence="2" key="1">
    <citation type="submission" date="2018-01" db="EMBL/GenBank/DDBJ databases">
        <title>An insight into the sialome of Amazonian anophelines.</title>
        <authorList>
            <person name="Ribeiro J.M."/>
            <person name="Scarpassa V."/>
            <person name="Calvo E."/>
        </authorList>
    </citation>
    <scope>NUCLEOTIDE SEQUENCE</scope>
    <source>
        <tissue evidence="2">Salivary glands</tissue>
    </source>
</reference>
<keyword evidence="1" id="KW-0732">Signal</keyword>
<proteinExistence type="predicted"/>
<accession>A0A2M4CDK9</accession>
<dbReference type="EMBL" id="GGFJ01014286">
    <property type="protein sequence ID" value="MBW63427.1"/>
    <property type="molecule type" value="Transcribed_RNA"/>
</dbReference>
<evidence type="ECO:0000256" key="1">
    <source>
        <dbReference type="SAM" id="SignalP"/>
    </source>
</evidence>